<dbReference type="Proteomes" id="UP000241444">
    <property type="component" value="Unassembled WGS sequence"/>
</dbReference>
<dbReference type="PROSITE" id="PS50110">
    <property type="entry name" value="RESPONSE_REGULATORY"/>
    <property type="match status" value="1"/>
</dbReference>
<keyword evidence="1 4" id="KW-0597">Phosphoprotein</keyword>
<keyword evidence="2" id="KW-0805">Transcription regulation</keyword>
<dbReference type="PANTHER" id="PTHR44591">
    <property type="entry name" value="STRESS RESPONSE REGULATOR PROTEIN 1"/>
    <property type="match status" value="1"/>
</dbReference>
<dbReference type="EMBL" id="PGGO01000026">
    <property type="protein sequence ID" value="PSH63002.1"/>
    <property type="molecule type" value="Genomic_DNA"/>
</dbReference>
<keyword evidence="7" id="KW-1185">Reference proteome</keyword>
<dbReference type="CDD" id="cd00156">
    <property type="entry name" value="REC"/>
    <property type="match status" value="1"/>
</dbReference>
<evidence type="ECO:0000256" key="4">
    <source>
        <dbReference type="PROSITE-ProRule" id="PRU00169"/>
    </source>
</evidence>
<proteinExistence type="predicted"/>
<evidence type="ECO:0000256" key="2">
    <source>
        <dbReference type="ARBA" id="ARBA00023015"/>
    </source>
</evidence>
<dbReference type="PANTHER" id="PTHR44591:SF3">
    <property type="entry name" value="RESPONSE REGULATORY DOMAIN-CONTAINING PROTEIN"/>
    <property type="match status" value="1"/>
</dbReference>
<gene>
    <name evidence="6" type="ORF">CU102_24375</name>
</gene>
<keyword evidence="3" id="KW-0804">Transcription</keyword>
<dbReference type="Gene3D" id="3.40.50.2300">
    <property type="match status" value="1"/>
</dbReference>
<dbReference type="InterPro" id="IPR001789">
    <property type="entry name" value="Sig_transdc_resp-reg_receiver"/>
</dbReference>
<dbReference type="SMART" id="SM00448">
    <property type="entry name" value="REC"/>
    <property type="match status" value="1"/>
</dbReference>
<evidence type="ECO:0000313" key="7">
    <source>
        <dbReference type="Proteomes" id="UP000241444"/>
    </source>
</evidence>
<dbReference type="Pfam" id="PF00072">
    <property type="entry name" value="Response_reg"/>
    <property type="match status" value="1"/>
</dbReference>
<evidence type="ECO:0000259" key="5">
    <source>
        <dbReference type="PROSITE" id="PS50110"/>
    </source>
</evidence>
<evidence type="ECO:0000256" key="3">
    <source>
        <dbReference type="ARBA" id="ARBA00023163"/>
    </source>
</evidence>
<reference evidence="7" key="1">
    <citation type="submission" date="2017-11" db="EMBL/GenBank/DDBJ databases">
        <authorList>
            <person name="Kuznetsova I."/>
            <person name="Sazanova A."/>
            <person name="Chirak E."/>
            <person name="Safronova V."/>
            <person name="Willems A."/>
        </authorList>
    </citation>
    <scope>NUCLEOTIDE SEQUENCE [LARGE SCALE GENOMIC DNA]</scope>
    <source>
        <strain evidence="7">STM 196</strain>
    </source>
</reference>
<dbReference type="InterPro" id="IPR050595">
    <property type="entry name" value="Bact_response_regulator"/>
</dbReference>
<protein>
    <recommendedName>
        <fullName evidence="5">Response regulatory domain-containing protein</fullName>
    </recommendedName>
</protein>
<sequence>MLYCLKSHYQDNSCSETVVIDVTVKPPLSILVCEDEPLIRSEVAAVLKDVGCIVKVSATASEARVALAQQKYDVLLVDVELPDGSGVELSKFARAADPDIGVILASGHADVPGAAEVCNSILLTKPYGEAQLIRAIGRVTG</sequence>
<organism evidence="6 7">
    <name type="scientific">Phyllobacterium brassicacearum</name>
    <dbReference type="NCBI Taxonomy" id="314235"/>
    <lineage>
        <taxon>Bacteria</taxon>
        <taxon>Pseudomonadati</taxon>
        <taxon>Pseudomonadota</taxon>
        <taxon>Alphaproteobacteria</taxon>
        <taxon>Hyphomicrobiales</taxon>
        <taxon>Phyllobacteriaceae</taxon>
        <taxon>Phyllobacterium</taxon>
    </lineage>
</organism>
<evidence type="ECO:0000256" key="1">
    <source>
        <dbReference type="ARBA" id="ARBA00022553"/>
    </source>
</evidence>
<feature type="domain" description="Response regulatory" evidence="5">
    <location>
        <begin position="29"/>
        <end position="140"/>
    </location>
</feature>
<dbReference type="OrthoDB" id="9784719at2"/>
<dbReference type="GO" id="GO:0000160">
    <property type="term" value="P:phosphorelay signal transduction system"/>
    <property type="evidence" value="ECO:0007669"/>
    <property type="project" value="InterPro"/>
</dbReference>
<dbReference type="AlphaFoldDB" id="A0A2P7B9A5"/>
<dbReference type="SUPFAM" id="SSF52172">
    <property type="entry name" value="CheY-like"/>
    <property type="match status" value="1"/>
</dbReference>
<name>A0A2P7B9A5_9HYPH</name>
<comment type="caution">
    <text evidence="6">The sequence shown here is derived from an EMBL/GenBank/DDBJ whole genome shotgun (WGS) entry which is preliminary data.</text>
</comment>
<accession>A0A2P7B9A5</accession>
<evidence type="ECO:0000313" key="6">
    <source>
        <dbReference type="EMBL" id="PSH63002.1"/>
    </source>
</evidence>
<feature type="modified residue" description="4-aspartylphosphate" evidence="4">
    <location>
        <position position="78"/>
    </location>
</feature>
<dbReference type="InterPro" id="IPR011006">
    <property type="entry name" value="CheY-like_superfamily"/>
</dbReference>